<feature type="region of interest" description="Disordered" evidence="1">
    <location>
        <begin position="130"/>
        <end position="150"/>
    </location>
</feature>
<proteinExistence type="predicted"/>
<sequence>MKTAIYALSALAIILGVTAAALWSRPTPVTPGSDRNIRFGLYEGRELVGMVDKHGNTAYIVEDGHGKKLFNIPVRNCVLDVRFRNGQLRFRENNTGREGYIDRDGIVTFTRDGGLSPSKDVDKGRVILSPDNGGGQPASNLRVSSSAGNVQPERYGLTDRQLRQIVAGNPFFKEASKILSGKLGVDDAERRRVILDYCEHFRMAYTTKDIDFLRQLFSDNALIIVGNVVKTMPGEEDKYLSRQQVTYNIRTKKEYLERLSKAFAANKKIDVRFSDFKIMRHPTKDGIYGVTLRQGYKSDSYADDGWLFLLWDFRDKSMPRIHVRTWQPAKSISSDDDVIDIGYFNLE</sequence>
<reference evidence="2" key="1">
    <citation type="journal article" date="2021" name="PeerJ">
        <title>Extensive microbial diversity within the chicken gut microbiome revealed by metagenomics and culture.</title>
        <authorList>
            <person name="Gilroy R."/>
            <person name="Ravi A."/>
            <person name="Getino M."/>
            <person name="Pursley I."/>
            <person name="Horton D.L."/>
            <person name="Alikhan N.F."/>
            <person name="Baker D."/>
            <person name="Gharbi K."/>
            <person name="Hall N."/>
            <person name="Watson M."/>
            <person name="Adriaenssens E.M."/>
            <person name="Foster-Nyarko E."/>
            <person name="Jarju S."/>
            <person name="Secka A."/>
            <person name="Antonio M."/>
            <person name="Oren A."/>
            <person name="Chaudhuri R.R."/>
            <person name="La Ragione R."/>
            <person name="Hildebrand F."/>
            <person name="Pallen M.J."/>
        </authorList>
    </citation>
    <scope>NUCLEOTIDE SEQUENCE</scope>
    <source>
        <strain evidence="2">ChiHecec3B27-8219</strain>
    </source>
</reference>
<dbReference type="EMBL" id="DXBE01000024">
    <property type="protein sequence ID" value="HIZ68825.1"/>
    <property type="molecule type" value="Genomic_DNA"/>
</dbReference>
<dbReference type="AlphaFoldDB" id="A0A9D2JV67"/>
<protein>
    <submittedName>
        <fullName evidence="2">Uncharacterized protein</fullName>
    </submittedName>
</protein>
<gene>
    <name evidence="2" type="ORF">H9966_02925</name>
</gene>
<comment type="caution">
    <text evidence="2">The sequence shown here is derived from an EMBL/GenBank/DDBJ whole genome shotgun (WGS) entry which is preliminary data.</text>
</comment>
<dbReference type="Proteomes" id="UP000824055">
    <property type="component" value="Unassembled WGS sequence"/>
</dbReference>
<name>A0A9D2JV67_9BACT</name>
<evidence type="ECO:0000313" key="2">
    <source>
        <dbReference type="EMBL" id="HIZ68825.1"/>
    </source>
</evidence>
<accession>A0A9D2JV67</accession>
<organism evidence="2 3">
    <name type="scientific">Candidatus Prevotella avicola</name>
    <dbReference type="NCBI Taxonomy" id="2838738"/>
    <lineage>
        <taxon>Bacteria</taxon>
        <taxon>Pseudomonadati</taxon>
        <taxon>Bacteroidota</taxon>
        <taxon>Bacteroidia</taxon>
        <taxon>Bacteroidales</taxon>
        <taxon>Prevotellaceae</taxon>
        <taxon>Prevotella</taxon>
    </lineage>
</organism>
<evidence type="ECO:0000256" key="1">
    <source>
        <dbReference type="SAM" id="MobiDB-lite"/>
    </source>
</evidence>
<evidence type="ECO:0000313" key="3">
    <source>
        <dbReference type="Proteomes" id="UP000824055"/>
    </source>
</evidence>
<reference evidence="2" key="2">
    <citation type="submission" date="2021-04" db="EMBL/GenBank/DDBJ databases">
        <authorList>
            <person name="Gilroy R."/>
        </authorList>
    </citation>
    <scope>NUCLEOTIDE SEQUENCE</scope>
    <source>
        <strain evidence="2">ChiHecec3B27-8219</strain>
    </source>
</reference>
<feature type="compositionally biased region" description="Polar residues" evidence="1">
    <location>
        <begin position="137"/>
        <end position="149"/>
    </location>
</feature>